<evidence type="ECO:0000313" key="2">
    <source>
        <dbReference type="EMBL" id="GBG83742.1"/>
    </source>
</evidence>
<feature type="compositionally biased region" description="Basic and acidic residues" evidence="1">
    <location>
        <begin position="563"/>
        <end position="575"/>
    </location>
</feature>
<feature type="region of interest" description="Disordered" evidence="1">
    <location>
        <begin position="146"/>
        <end position="240"/>
    </location>
</feature>
<dbReference type="InterPro" id="IPR021109">
    <property type="entry name" value="Peptidase_aspartic_dom_sf"/>
</dbReference>
<reference evidence="2 3" key="1">
    <citation type="journal article" date="2018" name="Cell">
        <title>The Chara Genome: Secondary Complexity and Implications for Plant Terrestrialization.</title>
        <authorList>
            <person name="Nishiyama T."/>
            <person name="Sakayama H."/>
            <person name="Vries J.D."/>
            <person name="Buschmann H."/>
            <person name="Saint-Marcoux D."/>
            <person name="Ullrich K.K."/>
            <person name="Haas F.B."/>
            <person name="Vanderstraeten L."/>
            <person name="Becker D."/>
            <person name="Lang D."/>
            <person name="Vosolsobe S."/>
            <person name="Rombauts S."/>
            <person name="Wilhelmsson P.K.I."/>
            <person name="Janitza P."/>
            <person name="Kern R."/>
            <person name="Heyl A."/>
            <person name="Rumpler F."/>
            <person name="Villalobos L.I.A.C."/>
            <person name="Clay J.M."/>
            <person name="Skokan R."/>
            <person name="Toyoda A."/>
            <person name="Suzuki Y."/>
            <person name="Kagoshima H."/>
            <person name="Schijlen E."/>
            <person name="Tajeshwar N."/>
            <person name="Catarino B."/>
            <person name="Hetherington A.J."/>
            <person name="Saltykova A."/>
            <person name="Bonnot C."/>
            <person name="Breuninger H."/>
            <person name="Symeonidi A."/>
            <person name="Radhakrishnan G.V."/>
            <person name="Van Nieuwerburgh F."/>
            <person name="Deforce D."/>
            <person name="Chang C."/>
            <person name="Karol K.G."/>
            <person name="Hedrich R."/>
            <person name="Ulvskov P."/>
            <person name="Glockner G."/>
            <person name="Delwiche C.F."/>
            <person name="Petrasek J."/>
            <person name="Van de Peer Y."/>
            <person name="Friml J."/>
            <person name="Beilby M."/>
            <person name="Dolan L."/>
            <person name="Kohara Y."/>
            <person name="Sugano S."/>
            <person name="Fujiyama A."/>
            <person name="Delaux P.-M."/>
            <person name="Quint M."/>
            <person name="TheiBen G."/>
            <person name="Hagemann M."/>
            <person name="Harholt J."/>
            <person name="Dunand C."/>
            <person name="Zachgo S."/>
            <person name="Langdale J."/>
            <person name="Maumus F."/>
            <person name="Straeten D.V.D."/>
            <person name="Gould S.B."/>
            <person name="Rensing S.A."/>
        </authorList>
    </citation>
    <scope>NUCLEOTIDE SEQUENCE [LARGE SCALE GENOMIC DNA]</scope>
    <source>
        <strain evidence="2 3">S276</strain>
    </source>
</reference>
<proteinExistence type="predicted"/>
<organism evidence="2 3">
    <name type="scientific">Chara braunii</name>
    <name type="common">Braun's stonewort</name>
    <dbReference type="NCBI Taxonomy" id="69332"/>
    <lineage>
        <taxon>Eukaryota</taxon>
        <taxon>Viridiplantae</taxon>
        <taxon>Streptophyta</taxon>
        <taxon>Charophyceae</taxon>
        <taxon>Charales</taxon>
        <taxon>Characeae</taxon>
        <taxon>Chara</taxon>
    </lineage>
</organism>
<sequence length="947" mass="105048">MARRMTFWEDRPRGIMPPRISKGRVEISLPARSTVGNPVMDWVGVELVENTVYLVVELELRARGEFGGVDLNRSGRVHATGSLHLSEEGWRTFGIALAFEDDPVRMFEGAWQITWREGFEFADPGPDDVTAEVKVTAAGVFELPKLGKMATEEETDNHKSEEEPGLGGSAAQSKRGQKDRESINPDGTKGNRKEVSTGESSGKAGGSRQGTQGTKEGRNKDRTSPGNLEGAVSKKVRVTDTRRRLAEIDKRTAEYKARLIEEMMTGIEEGTLQEEPRDERRTGRGETGQGDKGSDRGGTPSKRRKEGDNSSGMDVEKATTPPAIDNRASRLPTTPAVTRGCEGLWSLRERVLGWFDPQGTTKTREGQKADKEGPDNSVTGEASSSEGGLKKIVSSLVRALNKNQGYLADAKKKLTFDGSNITQFLIDYENLVALLKWIEEEKMDRLGQHVSLSLGRDIGHRSRKPVLERNPGCDDEKVSGSRKDGNGGRFSGKAEPVGEIIWDQRQGRRPQVNFILENDGHDRVNATTRLGAVGRRINRDTVMEEVAGSSEPQAEPEAEEPEKDYGKPREEEPTDKVSAAKKKFRYQIPILSLPEIDDTISKLLGTMVLVSFQTMLQASPRLLKGLRQLLTRRRVEIGDNPELPEGEREEEAPQEVANLQRSREDLEDLEKVFANIRLSLPDREGGEVMRLPPGTKLSFHALPVGKLKIQIGTHHTDALVDGGAKITLIRRDFAMITGCTVNKEVTGSLRGDGGEISFAGYVTKCAVKAGVRESIWSFQRMTVMEEMDHDIILGRPWCANVEIIGMHLHDGSYMVDIEDPVTGRGELLRLLGTGADPPRGKLATWSPSFEDSTRKGAFARMEGMRERVEIMTEEAFNKKEWIKMGLPKKKRRQGDEVLGVMVAEKESEIELGASLPKRKEVRVDMPEIALEIPDLLQLIKALRYHKV</sequence>
<dbReference type="Gene3D" id="2.40.70.10">
    <property type="entry name" value="Acid Proteases"/>
    <property type="match status" value="1"/>
</dbReference>
<dbReference type="Proteomes" id="UP000265515">
    <property type="component" value="Unassembled WGS sequence"/>
</dbReference>
<dbReference type="Gramene" id="GBG83742">
    <property type="protein sequence ID" value="GBG83742"/>
    <property type="gene ID" value="CBR_g37543"/>
</dbReference>
<dbReference type="SUPFAM" id="SSF50630">
    <property type="entry name" value="Acid proteases"/>
    <property type="match status" value="1"/>
</dbReference>
<feature type="compositionally biased region" description="Basic and acidic residues" evidence="1">
    <location>
        <begin position="176"/>
        <end position="196"/>
    </location>
</feature>
<feature type="region of interest" description="Disordered" evidence="1">
    <location>
        <begin position="545"/>
        <end position="577"/>
    </location>
</feature>
<dbReference type="AlphaFoldDB" id="A0A388LNF3"/>
<feature type="compositionally biased region" description="Basic and acidic residues" evidence="1">
    <location>
        <begin position="362"/>
        <end position="374"/>
    </location>
</feature>
<gene>
    <name evidence="2" type="ORF">CBR_g37543</name>
</gene>
<feature type="region of interest" description="Disordered" evidence="1">
    <location>
        <begin position="265"/>
        <end position="337"/>
    </location>
</feature>
<feature type="region of interest" description="Disordered" evidence="1">
    <location>
        <begin position="463"/>
        <end position="496"/>
    </location>
</feature>
<keyword evidence="3" id="KW-1185">Reference proteome</keyword>
<name>A0A388LNF3_CHABU</name>
<evidence type="ECO:0000256" key="1">
    <source>
        <dbReference type="SAM" id="MobiDB-lite"/>
    </source>
</evidence>
<accession>A0A388LNF3</accession>
<evidence type="ECO:0000313" key="3">
    <source>
        <dbReference type="Proteomes" id="UP000265515"/>
    </source>
</evidence>
<feature type="region of interest" description="Disordered" evidence="1">
    <location>
        <begin position="356"/>
        <end position="387"/>
    </location>
</feature>
<protein>
    <recommendedName>
        <fullName evidence="4">Peptidase A2 domain-containing protein</fullName>
    </recommendedName>
</protein>
<feature type="compositionally biased region" description="Basic and acidic residues" evidence="1">
    <location>
        <begin position="274"/>
        <end position="284"/>
    </location>
</feature>
<feature type="compositionally biased region" description="Polar residues" evidence="1">
    <location>
        <begin position="376"/>
        <end position="386"/>
    </location>
</feature>
<comment type="caution">
    <text evidence="2">The sequence shown here is derived from an EMBL/GenBank/DDBJ whole genome shotgun (WGS) entry which is preliminary data.</text>
</comment>
<dbReference type="EMBL" id="BFEA01000449">
    <property type="protein sequence ID" value="GBG83742.1"/>
    <property type="molecule type" value="Genomic_DNA"/>
</dbReference>
<evidence type="ECO:0008006" key="4">
    <source>
        <dbReference type="Google" id="ProtNLM"/>
    </source>
</evidence>
<feature type="compositionally biased region" description="Basic and acidic residues" evidence="1">
    <location>
        <begin position="463"/>
        <end position="486"/>
    </location>
</feature>
<dbReference type="CDD" id="cd00303">
    <property type="entry name" value="retropepsin_like"/>
    <property type="match status" value="1"/>
</dbReference>